<feature type="transmembrane region" description="Helical" evidence="1">
    <location>
        <begin position="20"/>
        <end position="37"/>
    </location>
</feature>
<keyword evidence="1" id="KW-1133">Transmembrane helix</keyword>
<gene>
    <name evidence="3" type="primary">LOC117568735</name>
</gene>
<dbReference type="Proteomes" id="UP000515160">
    <property type="component" value="Chromosome 3"/>
</dbReference>
<evidence type="ECO:0000256" key="1">
    <source>
        <dbReference type="SAM" id="Phobius"/>
    </source>
</evidence>
<sequence>MRRSCRPRPSILSRLNCGQCNRVLFFSIGVGLGVLIVRQKDRIKEELQNASSDKKSKPKD</sequence>
<proteinExistence type="predicted"/>
<evidence type="ECO:0000313" key="3">
    <source>
        <dbReference type="RefSeq" id="XP_034105452.1"/>
    </source>
</evidence>
<organism evidence="2 3">
    <name type="scientific">Drosophila albomicans</name>
    <name type="common">Fruit fly</name>
    <dbReference type="NCBI Taxonomy" id="7291"/>
    <lineage>
        <taxon>Eukaryota</taxon>
        <taxon>Metazoa</taxon>
        <taxon>Ecdysozoa</taxon>
        <taxon>Arthropoda</taxon>
        <taxon>Hexapoda</taxon>
        <taxon>Insecta</taxon>
        <taxon>Pterygota</taxon>
        <taxon>Neoptera</taxon>
        <taxon>Endopterygota</taxon>
        <taxon>Diptera</taxon>
        <taxon>Brachycera</taxon>
        <taxon>Muscomorpha</taxon>
        <taxon>Ephydroidea</taxon>
        <taxon>Drosophilidae</taxon>
        <taxon>Drosophila</taxon>
    </lineage>
</organism>
<dbReference type="AlphaFoldDB" id="A0A6P8YBY3"/>
<evidence type="ECO:0000313" key="2">
    <source>
        <dbReference type="Proteomes" id="UP000515160"/>
    </source>
</evidence>
<dbReference type="GeneID" id="117568735"/>
<accession>A0A6P8YBY3</accession>
<keyword evidence="2" id="KW-1185">Reference proteome</keyword>
<protein>
    <submittedName>
        <fullName evidence="3">Uncharacterized protein LOC117568735</fullName>
    </submittedName>
</protein>
<dbReference type="RefSeq" id="XP_034105452.1">
    <property type="nucleotide sequence ID" value="XM_034249561.2"/>
</dbReference>
<dbReference type="OrthoDB" id="7862360at2759"/>
<name>A0A6P8YBY3_DROAB</name>
<keyword evidence="1" id="KW-0472">Membrane</keyword>
<keyword evidence="1" id="KW-0812">Transmembrane</keyword>
<reference evidence="3" key="1">
    <citation type="submission" date="2025-08" db="UniProtKB">
        <authorList>
            <consortium name="RefSeq"/>
        </authorList>
    </citation>
    <scope>IDENTIFICATION</scope>
    <source>
        <strain evidence="3">15112-1751.03</strain>
        <tissue evidence="3">Whole Adult</tissue>
    </source>
</reference>